<gene>
    <name evidence="5" type="ORF">GCM10010430_22190</name>
</gene>
<evidence type="ECO:0000256" key="1">
    <source>
        <dbReference type="ARBA" id="ARBA00004196"/>
    </source>
</evidence>
<sequence>MPERTPPTPPARRRETARRLRPALAGLALLGTTALVGSAPADSSLLAPPGGRLRVDTSTCGTPPEHLPAGPVSFSVTNNSKVFATLYVISPDGGLAYAEIPWLGPGKTLPLATTLTGGQYAVRCVFSSGPVLTTLPLTVVGKASGAVAGYPPMPDKEMSAPVKAYRDYVKAALPGLLAAARTLDADIARGDLAAARTDWLTAHLDYERLGAAYNSFGDFDKSLNGMANGLPQGVDTAGWTGFLAAEYGLWHGWDADRLRPVTQQLAADADELVQDFPSEDTDPGDLSLRVHEILENSLQFQLNGTADYGSGTTLATLDANVQGTEKVLDILAPVIRPRDPALLDRLQRELPDFEGKVTAYRAKDGSWTASANLTTAQRQRLDGELGRLLEELAVLPNLLTPRNHA</sequence>
<dbReference type="Pfam" id="PF09375">
    <property type="entry name" value="Peptidase_M75"/>
    <property type="match status" value="1"/>
</dbReference>
<dbReference type="Proteomes" id="UP001500305">
    <property type="component" value="Unassembled WGS sequence"/>
</dbReference>
<keyword evidence="5" id="KW-0449">Lipoprotein</keyword>
<dbReference type="InterPro" id="IPR018976">
    <property type="entry name" value="Imelysin-like"/>
</dbReference>
<dbReference type="Gene3D" id="1.20.1420.20">
    <property type="entry name" value="M75 peptidase, HXXE motif"/>
    <property type="match status" value="1"/>
</dbReference>
<evidence type="ECO:0000313" key="5">
    <source>
        <dbReference type="EMBL" id="GAA2240305.1"/>
    </source>
</evidence>
<comment type="caution">
    <text evidence="5">The sequence shown here is derived from an EMBL/GenBank/DDBJ whole genome shotgun (WGS) entry which is preliminary data.</text>
</comment>
<dbReference type="CDD" id="cd14656">
    <property type="entry name" value="Imelysin-like_EfeO"/>
    <property type="match status" value="1"/>
</dbReference>
<organism evidence="5 6">
    <name type="scientific">Kitasatospora cystarginea</name>
    <dbReference type="NCBI Taxonomy" id="58350"/>
    <lineage>
        <taxon>Bacteria</taxon>
        <taxon>Bacillati</taxon>
        <taxon>Actinomycetota</taxon>
        <taxon>Actinomycetes</taxon>
        <taxon>Kitasatosporales</taxon>
        <taxon>Streptomycetaceae</taxon>
        <taxon>Kitasatospora</taxon>
    </lineage>
</organism>
<dbReference type="PANTHER" id="PTHR39192:SF1">
    <property type="entry name" value="IRON UPTAKE SYSTEM COMPONENT EFEO"/>
    <property type="match status" value="1"/>
</dbReference>
<dbReference type="InterPro" id="IPR038352">
    <property type="entry name" value="Imelysin_sf"/>
</dbReference>
<comment type="subcellular location">
    <subcellularLocation>
        <location evidence="1">Cell envelope</location>
    </subcellularLocation>
</comment>
<proteinExistence type="inferred from homology"/>
<feature type="domain" description="Imelysin-like" evidence="4">
    <location>
        <begin position="162"/>
        <end position="381"/>
    </location>
</feature>
<evidence type="ECO:0000259" key="4">
    <source>
        <dbReference type="Pfam" id="PF09375"/>
    </source>
</evidence>
<comment type="similarity">
    <text evidence="2">Belongs to the EfeM/EfeO family.</text>
</comment>
<dbReference type="EMBL" id="BAAATR010000007">
    <property type="protein sequence ID" value="GAA2240305.1"/>
    <property type="molecule type" value="Genomic_DNA"/>
</dbReference>
<evidence type="ECO:0000256" key="3">
    <source>
        <dbReference type="ARBA" id="ARBA00022729"/>
    </source>
</evidence>
<accession>A0ABN3DRW7</accession>
<evidence type="ECO:0000313" key="6">
    <source>
        <dbReference type="Proteomes" id="UP001500305"/>
    </source>
</evidence>
<evidence type="ECO:0000256" key="2">
    <source>
        <dbReference type="ARBA" id="ARBA00005989"/>
    </source>
</evidence>
<protein>
    <submittedName>
        <fullName evidence="5">EfeM/EfeO family lipoprotein</fullName>
    </submittedName>
</protein>
<keyword evidence="3" id="KW-0732">Signal</keyword>
<dbReference type="PANTHER" id="PTHR39192">
    <property type="entry name" value="IRON UPTAKE SYSTEM COMPONENT EFEO"/>
    <property type="match status" value="1"/>
</dbReference>
<dbReference type="RefSeq" id="WP_344636122.1">
    <property type="nucleotide sequence ID" value="NZ_BAAATR010000007.1"/>
</dbReference>
<reference evidence="5 6" key="1">
    <citation type="journal article" date="2019" name="Int. J. Syst. Evol. Microbiol.">
        <title>The Global Catalogue of Microorganisms (GCM) 10K type strain sequencing project: providing services to taxonomists for standard genome sequencing and annotation.</title>
        <authorList>
            <consortium name="The Broad Institute Genomics Platform"/>
            <consortium name="The Broad Institute Genome Sequencing Center for Infectious Disease"/>
            <person name="Wu L."/>
            <person name="Ma J."/>
        </authorList>
    </citation>
    <scope>NUCLEOTIDE SEQUENCE [LARGE SCALE GENOMIC DNA]</scope>
    <source>
        <strain evidence="5 6">JCM 7356</strain>
    </source>
</reference>
<dbReference type="InterPro" id="IPR050894">
    <property type="entry name" value="EfeM/EfeO_iron_uptake"/>
</dbReference>
<name>A0ABN3DRW7_9ACTN</name>
<keyword evidence="6" id="KW-1185">Reference proteome</keyword>
<dbReference type="InterPro" id="IPR034981">
    <property type="entry name" value="Imelysin-like_EfeO/Algp7"/>
</dbReference>